<sequence>MKKARVLVIRFSAMGDVAMVASVLRELSAQHKQMELIMVSRPQFAAFFEGIPNLTFHPIFPDEQHKGPKGLWRLFNELKKYDIDYVADLHNNIRSRILTLFFKTAGYHLAILDKARHRKKELTRKRHKIFKPLRPTVERYADVFRNLGFSIKLKHRLQKEERPIPVVYQSLLGSEKIKIGIAPFAQHPYKVWKLSHWDTIFKTFPASTYSFFIFGGGKQESEIAARWSSQHPHVHSTIGQIGLTGELDLISHLDLMISMDSSGMHMASMVGTCCLSIWGATHPYAGFLGYGQSKEDCIQVEHPNRPSSIYGNKSCICNGVEAIDLVTPEMVLEKIRKTLPASRA</sequence>
<evidence type="ECO:0000256" key="2">
    <source>
        <dbReference type="ARBA" id="ARBA00022679"/>
    </source>
</evidence>
<accession>A0ABR7Y0Z2</accession>
<keyword evidence="1" id="KW-0328">Glycosyltransferase</keyword>
<dbReference type="Proteomes" id="UP000606494">
    <property type="component" value="Unassembled WGS sequence"/>
</dbReference>
<dbReference type="EMBL" id="JACNYK010000001">
    <property type="protein sequence ID" value="MBD1424946.1"/>
    <property type="molecule type" value="Genomic_DNA"/>
</dbReference>
<comment type="caution">
    <text evidence="3">The sequence shown here is derived from an EMBL/GenBank/DDBJ whole genome shotgun (WGS) entry which is preliminary data.</text>
</comment>
<evidence type="ECO:0000256" key="1">
    <source>
        <dbReference type="ARBA" id="ARBA00022676"/>
    </source>
</evidence>
<dbReference type="CDD" id="cd03789">
    <property type="entry name" value="GT9_LPS_heptosyltransferase"/>
    <property type="match status" value="1"/>
</dbReference>
<keyword evidence="4" id="KW-1185">Reference proteome</keyword>
<dbReference type="Gene3D" id="3.40.50.2000">
    <property type="entry name" value="Glycogen Phosphorylase B"/>
    <property type="match status" value="2"/>
</dbReference>
<protein>
    <submittedName>
        <fullName evidence="3">Glycosyltransferase family 9 protein</fullName>
    </submittedName>
</protein>
<gene>
    <name evidence="3" type="ORF">H8B17_05050</name>
</gene>
<evidence type="ECO:0000313" key="3">
    <source>
        <dbReference type="EMBL" id="MBD1424946.1"/>
    </source>
</evidence>
<dbReference type="Pfam" id="PF01075">
    <property type="entry name" value="Glyco_transf_9"/>
    <property type="match status" value="1"/>
</dbReference>
<dbReference type="InterPro" id="IPR002201">
    <property type="entry name" value="Glyco_trans_9"/>
</dbReference>
<evidence type="ECO:0000313" key="4">
    <source>
        <dbReference type="Proteomes" id="UP000606494"/>
    </source>
</evidence>
<dbReference type="InterPro" id="IPR051199">
    <property type="entry name" value="LPS_LOS_Heptosyltrfase"/>
</dbReference>
<proteinExistence type="predicted"/>
<dbReference type="RefSeq" id="WP_190308038.1">
    <property type="nucleotide sequence ID" value="NZ_JACNYK010000001.1"/>
</dbReference>
<reference evidence="3 4" key="1">
    <citation type="submission" date="2020-08" db="EMBL/GenBank/DDBJ databases">
        <title>Sphingobacterium sp. DN00404 isolated from aquaculture water.</title>
        <authorList>
            <person name="Zhang M."/>
        </authorList>
    </citation>
    <scope>NUCLEOTIDE SEQUENCE [LARGE SCALE GENOMIC DNA]</scope>
    <source>
        <strain evidence="3 4">KCTC 32294</strain>
    </source>
</reference>
<organism evidence="3 4">
    <name type="scientific">Sphingobacterium arenae</name>
    <dbReference type="NCBI Taxonomy" id="1280598"/>
    <lineage>
        <taxon>Bacteria</taxon>
        <taxon>Pseudomonadati</taxon>
        <taxon>Bacteroidota</taxon>
        <taxon>Sphingobacteriia</taxon>
        <taxon>Sphingobacteriales</taxon>
        <taxon>Sphingobacteriaceae</taxon>
        <taxon>Sphingobacterium</taxon>
    </lineage>
</organism>
<dbReference type="SUPFAM" id="SSF53756">
    <property type="entry name" value="UDP-Glycosyltransferase/glycogen phosphorylase"/>
    <property type="match status" value="1"/>
</dbReference>
<keyword evidence="2" id="KW-0808">Transferase</keyword>
<dbReference type="PANTHER" id="PTHR30160">
    <property type="entry name" value="TETRAACYLDISACCHARIDE 4'-KINASE-RELATED"/>
    <property type="match status" value="1"/>
</dbReference>
<name>A0ABR7Y0Z2_9SPHI</name>
<dbReference type="PANTHER" id="PTHR30160:SF22">
    <property type="entry name" value="LIPOPOLYSACCHARIDE CORE BIOSYNTHESIS PROTEIN"/>
    <property type="match status" value="1"/>
</dbReference>